<protein>
    <submittedName>
        <fullName evidence="1">Uncharacterized protein</fullName>
    </submittedName>
</protein>
<name>A0A8T1M669_CLOSI</name>
<comment type="caution">
    <text evidence="1">The sequence shown here is derived from an EMBL/GenBank/DDBJ whole genome shotgun (WGS) entry which is preliminary data.</text>
</comment>
<keyword evidence="2" id="KW-1185">Reference proteome</keyword>
<accession>A0A8T1M669</accession>
<sequence length="250" mass="28366">MDGGHAVENVRTDFVFYPQAEAKWLFIPCERWLSGYNLQEKCVNVTMVPEPLPTALESLRKKLNRVVGELQGLNSRRAKAIIKHLNIQGRILLRQGSTSANDNLPSRTPHLNPDEGLGMLAPAFVCFITSPLVTVTSGMQRIAYHITSTVVMVNHARWAVMLFRLVPKPPAHPENAEMCSLTGPQRRCSMMFTWIMAQNPKSVRPGSLCVRIFWSKRELFDSLFTDLRIKSFAQAFRIGYVLLVQRLLFI</sequence>
<organism evidence="1 2">
    <name type="scientific">Clonorchis sinensis</name>
    <name type="common">Chinese liver fluke</name>
    <dbReference type="NCBI Taxonomy" id="79923"/>
    <lineage>
        <taxon>Eukaryota</taxon>
        <taxon>Metazoa</taxon>
        <taxon>Spiralia</taxon>
        <taxon>Lophotrochozoa</taxon>
        <taxon>Platyhelminthes</taxon>
        <taxon>Trematoda</taxon>
        <taxon>Digenea</taxon>
        <taxon>Opisthorchiida</taxon>
        <taxon>Opisthorchiata</taxon>
        <taxon>Opisthorchiidae</taxon>
        <taxon>Clonorchis</taxon>
    </lineage>
</organism>
<gene>
    <name evidence="1" type="ORF">CSKR_103014</name>
</gene>
<dbReference type="EMBL" id="NIRI02000056">
    <property type="protein sequence ID" value="KAG5444392.1"/>
    <property type="molecule type" value="Genomic_DNA"/>
</dbReference>
<reference evidence="1 2" key="2">
    <citation type="journal article" date="2021" name="Genomics">
        <title>High-quality reference genome for Clonorchis sinensis.</title>
        <authorList>
            <person name="Young N.D."/>
            <person name="Stroehlein A.J."/>
            <person name="Kinkar L."/>
            <person name="Wang T."/>
            <person name="Sohn W.M."/>
            <person name="Chang B.C.H."/>
            <person name="Kaur P."/>
            <person name="Weisz D."/>
            <person name="Dudchenko O."/>
            <person name="Aiden E.L."/>
            <person name="Korhonen P.K."/>
            <person name="Gasser R.B."/>
        </authorList>
    </citation>
    <scope>NUCLEOTIDE SEQUENCE [LARGE SCALE GENOMIC DNA]</scope>
    <source>
        <strain evidence="1">Cs-k2</strain>
    </source>
</reference>
<dbReference type="Proteomes" id="UP000286415">
    <property type="component" value="Unassembled WGS sequence"/>
</dbReference>
<evidence type="ECO:0000313" key="2">
    <source>
        <dbReference type="Proteomes" id="UP000286415"/>
    </source>
</evidence>
<evidence type="ECO:0000313" key="1">
    <source>
        <dbReference type="EMBL" id="KAG5444392.1"/>
    </source>
</evidence>
<proteinExistence type="predicted"/>
<reference evidence="1 2" key="1">
    <citation type="journal article" date="2018" name="Biotechnol. Adv.">
        <title>Improved genomic resources and new bioinformatic workflow for the carcinogenic parasite Clonorchis sinensis: Biotechnological implications.</title>
        <authorList>
            <person name="Wang D."/>
            <person name="Korhonen P.K."/>
            <person name="Gasser R.B."/>
            <person name="Young N.D."/>
        </authorList>
    </citation>
    <scope>NUCLEOTIDE SEQUENCE [LARGE SCALE GENOMIC DNA]</scope>
    <source>
        <strain evidence="1">Cs-k2</strain>
    </source>
</reference>